<evidence type="ECO:0000259" key="2">
    <source>
        <dbReference type="Pfam" id="PF04069"/>
    </source>
</evidence>
<feature type="domain" description="ABC-type glycine betaine transport system substrate-binding" evidence="2">
    <location>
        <begin position="26"/>
        <end position="291"/>
    </location>
</feature>
<gene>
    <name evidence="3" type="primary">opuCC</name>
    <name evidence="3" type="ORF">GCM10007063_15060</name>
</gene>
<dbReference type="GO" id="GO:0022857">
    <property type="term" value="F:transmembrane transporter activity"/>
    <property type="evidence" value="ECO:0007669"/>
    <property type="project" value="InterPro"/>
</dbReference>
<organism evidence="3 4">
    <name type="scientific">Lentibacillus kapialis</name>
    <dbReference type="NCBI Taxonomy" id="340214"/>
    <lineage>
        <taxon>Bacteria</taxon>
        <taxon>Bacillati</taxon>
        <taxon>Bacillota</taxon>
        <taxon>Bacilli</taxon>
        <taxon>Bacillales</taxon>
        <taxon>Bacillaceae</taxon>
        <taxon>Lentibacillus</taxon>
    </lineage>
</organism>
<protein>
    <submittedName>
        <fullName evidence="3">Glycine betaine/carnitine/choline-binding protein OpuCC</fullName>
    </submittedName>
</protein>
<evidence type="ECO:0000313" key="4">
    <source>
        <dbReference type="Proteomes" id="UP000658382"/>
    </source>
</evidence>
<dbReference type="Proteomes" id="UP000658382">
    <property type="component" value="Unassembled WGS sequence"/>
</dbReference>
<accession>A0A917UXV7</accession>
<name>A0A917UXV7_9BACI</name>
<proteinExistence type="predicted"/>
<sequence length="296" mass="32860">MKKLGITSFLILLFIAPLAACSGGGTITIGAQTYTETKILAHMYKDLIEQETDLNVEITPDMATSPIVLEGMQGGDIDMSTQFTGTALSSFTDIDNPQDSEATLDQAKEFFSGEDFNFKFFDALGYANTYAFTVREELADKHNLEKVSDLEDMAGDFSAGFDTAWLERENDGYPAFVDTYGFEFGDTNPMEIGLVYDAVKNGEVDVVLAYSTDPRILAFDLKILEDDKNFFPPYDAAPVVRREVLDENPEIADAIEPLIGRFDEEIMGDLNGKVDLDGEEIEDVAKEYLEKEDLLK</sequence>
<comment type="caution">
    <text evidence="3">The sequence shown here is derived from an EMBL/GenBank/DDBJ whole genome shotgun (WGS) entry which is preliminary data.</text>
</comment>
<dbReference type="GO" id="GO:0043190">
    <property type="term" value="C:ATP-binding cassette (ABC) transporter complex"/>
    <property type="evidence" value="ECO:0007669"/>
    <property type="project" value="InterPro"/>
</dbReference>
<keyword evidence="1" id="KW-0732">Signal</keyword>
<evidence type="ECO:0000313" key="3">
    <source>
        <dbReference type="EMBL" id="GGJ93485.1"/>
    </source>
</evidence>
<dbReference type="Gene3D" id="3.40.190.120">
    <property type="entry name" value="Osmoprotection protein (prox), domain 2"/>
    <property type="match status" value="1"/>
</dbReference>
<dbReference type="InterPro" id="IPR007210">
    <property type="entry name" value="ABC_Gly_betaine_transp_sub-bd"/>
</dbReference>
<dbReference type="EMBL" id="BMNQ01000016">
    <property type="protein sequence ID" value="GGJ93485.1"/>
    <property type="molecule type" value="Genomic_DNA"/>
</dbReference>
<dbReference type="SUPFAM" id="SSF53850">
    <property type="entry name" value="Periplasmic binding protein-like II"/>
    <property type="match status" value="1"/>
</dbReference>
<dbReference type="Pfam" id="PF04069">
    <property type="entry name" value="OpuAC"/>
    <property type="match status" value="1"/>
</dbReference>
<reference evidence="3" key="2">
    <citation type="submission" date="2020-09" db="EMBL/GenBank/DDBJ databases">
        <authorList>
            <person name="Sun Q."/>
            <person name="Ohkuma M."/>
        </authorList>
    </citation>
    <scope>NUCLEOTIDE SEQUENCE</scope>
    <source>
        <strain evidence="3">JCM 12580</strain>
    </source>
</reference>
<reference evidence="3" key="1">
    <citation type="journal article" date="2014" name="Int. J. Syst. Evol. Microbiol.">
        <title>Complete genome sequence of Corynebacterium casei LMG S-19264T (=DSM 44701T), isolated from a smear-ripened cheese.</title>
        <authorList>
            <consortium name="US DOE Joint Genome Institute (JGI-PGF)"/>
            <person name="Walter F."/>
            <person name="Albersmeier A."/>
            <person name="Kalinowski J."/>
            <person name="Ruckert C."/>
        </authorList>
    </citation>
    <scope>NUCLEOTIDE SEQUENCE</scope>
    <source>
        <strain evidence="3">JCM 12580</strain>
    </source>
</reference>
<dbReference type="Gene3D" id="3.40.190.10">
    <property type="entry name" value="Periplasmic binding protein-like II"/>
    <property type="match status" value="1"/>
</dbReference>
<dbReference type="AlphaFoldDB" id="A0A917UXV7"/>
<feature type="chain" id="PRO_5039719902" evidence="1">
    <location>
        <begin position="20"/>
        <end position="296"/>
    </location>
</feature>
<evidence type="ECO:0000256" key="1">
    <source>
        <dbReference type="SAM" id="SignalP"/>
    </source>
</evidence>
<dbReference type="RefSeq" id="WP_188632487.1">
    <property type="nucleotide sequence ID" value="NZ_BMNQ01000016.1"/>
</dbReference>
<feature type="signal peptide" evidence="1">
    <location>
        <begin position="1"/>
        <end position="19"/>
    </location>
</feature>
<keyword evidence="4" id="KW-1185">Reference proteome</keyword>